<reference evidence="2" key="2">
    <citation type="submission" date="2023-01" db="EMBL/GenBank/DDBJ databases">
        <title>Gilvimarinus xylanilyticus HB14 isolated from Caulerpa lentillifera aquaculture base in Hainan, China.</title>
        <authorList>
            <person name="Zhang Y.-J."/>
        </authorList>
    </citation>
    <scope>NUCLEOTIDE SEQUENCE</scope>
    <source>
        <strain evidence="2">HB14</strain>
    </source>
</reference>
<dbReference type="EMBL" id="JAMFTH010000006">
    <property type="protein sequence ID" value="MCP8900748.1"/>
    <property type="molecule type" value="Genomic_DNA"/>
</dbReference>
<name>A0A9X2KVA6_9GAMM</name>
<dbReference type="AlphaFoldDB" id="A0A9X2KVA6"/>
<dbReference type="Pfam" id="PF01863">
    <property type="entry name" value="YgjP-like"/>
    <property type="match status" value="1"/>
</dbReference>
<dbReference type="Gene3D" id="3.30.2010.10">
    <property type="entry name" value="Metalloproteases ('zincins'), catalytic domain"/>
    <property type="match status" value="1"/>
</dbReference>
<dbReference type="Proteomes" id="UP001139319">
    <property type="component" value="Unassembled WGS sequence"/>
</dbReference>
<protein>
    <submittedName>
        <fullName evidence="2">M48 family metallopeptidase</fullName>
    </submittedName>
</protein>
<proteinExistence type="predicted"/>
<sequence length="237" mass="27942">MAENLPNLDIRYSRRRRTIGIEVREGRVVVRAPSGFPAAQLHRLVARKARWIDTKLRQQQDRMRERPQYSYREGERFPYLGQTYPLTVVRGPRADCDLKDGELRVSLGPRSRQSPEMQIYNTLKSWYRRQAGVLLSRKTQELCRQHGLKMGKVTVRATRSKWGHCTNRGDIQYNWQILLAPEPVVDYLVAHEVSHLVHHNHSPAFWRHVERLFPGHKPHRQWLKEQGHTLILPGNER</sequence>
<dbReference type="PANTHER" id="PTHR30399">
    <property type="entry name" value="UNCHARACTERIZED PROTEIN YGJP"/>
    <property type="match status" value="1"/>
</dbReference>
<feature type="domain" description="YgjP-like metallopeptidase" evidence="1">
    <location>
        <begin position="17"/>
        <end position="225"/>
    </location>
</feature>
<dbReference type="InterPro" id="IPR053136">
    <property type="entry name" value="UTP_pyrophosphatase-like"/>
</dbReference>
<comment type="caution">
    <text evidence="2">The sequence shown here is derived from an EMBL/GenBank/DDBJ whole genome shotgun (WGS) entry which is preliminary data.</text>
</comment>
<gene>
    <name evidence="2" type="ORF">M6D89_15675</name>
</gene>
<dbReference type="CDD" id="cd07344">
    <property type="entry name" value="M48_yhfN_like"/>
    <property type="match status" value="1"/>
</dbReference>
<accession>A0A9X2KVA6</accession>
<dbReference type="PANTHER" id="PTHR30399:SF1">
    <property type="entry name" value="UTP PYROPHOSPHATASE"/>
    <property type="match status" value="1"/>
</dbReference>
<evidence type="ECO:0000313" key="2">
    <source>
        <dbReference type="EMBL" id="MCP8900748.1"/>
    </source>
</evidence>
<evidence type="ECO:0000313" key="3">
    <source>
        <dbReference type="Proteomes" id="UP001139319"/>
    </source>
</evidence>
<reference evidence="2" key="1">
    <citation type="submission" date="2022-05" db="EMBL/GenBank/DDBJ databases">
        <authorList>
            <person name="Sun H.-N."/>
        </authorList>
    </citation>
    <scope>NUCLEOTIDE SEQUENCE</scope>
    <source>
        <strain evidence="2">HB14</strain>
    </source>
</reference>
<keyword evidence="3" id="KW-1185">Reference proteome</keyword>
<dbReference type="RefSeq" id="WP_253969039.1">
    <property type="nucleotide sequence ID" value="NZ_JAMFTH010000006.1"/>
</dbReference>
<evidence type="ECO:0000259" key="1">
    <source>
        <dbReference type="Pfam" id="PF01863"/>
    </source>
</evidence>
<dbReference type="InterPro" id="IPR002725">
    <property type="entry name" value="YgjP-like_metallopeptidase"/>
</dbReference>
<organism evidence="2 3">
    <name type="scientific">Gilvimarinus xylanilyticus</name>
    <dbReference type="NCBI Taxonomy" id="2944139"/>
    <lineage>
        <taxon>Bacteria</taxon>
        <taxon>Pseudomonadati</taxon>
        <taxon>Pseudomonadota</taxon>
        <taxon>Gammaproteobacteria</taxon>
        <taxon>Cellvibrionales</taxon>
        <taxon>Cellvibrionaceae</taxon>
        <taxon>Gilvimarinus</taxon>
    </lineage>
</organism>